<organism evidence="4 5">
    <name type="scientific">Zopfia rhizophila CBS 207.26</name>
    <dbReference type="NCBI Taxonomy" id="1314779"/>
    <lineage>
        <taxon>Eukaryota</taxon>
        <taxon>Fungi</taxon>
        <taxon>Dikarya</taxon>
        <taxon>Ascomycota</taxon>
        <taxon>Pezizomycotina</taxon>
        <taxon>Dothideomycetes</taxon>
        <taxon>Dothideomycetes incertae sedis</taxon>
        <taxon>Zopfiaceae</taxon>
        <taxon>Zopfia</taxon>
    </lineage>
</organism>
<evidence type="ECO:0000256" key="1">
    <source>
        <dbReference type="ARBA" id="ARBA00022741"/>
    </source>
</evidence>
<dbReference type="AlphaFoldDB" id="A0A6A6ECD6"/>
<name>A0A6A6ECD6_9PEZI</name>
<sequence length="465" mass="52392">MAEDDRPGLANQALLNKIDKLRELNAKSIELPQLVVVGDQSSGKSSVLESLTGFSFPQAPGLCTRYATLISCRRAPEKHVTVLIIPRSDADEAVEGRLRAFKRSISNLTNEALVRIIEEANKVMGIRMTADDTEPSLQTFSEDILKIEISGPEQEHFTVIDVPGIFRVPSPPLRIATLLCRTIILAVLPSNVDISTQETLKMAENADPDGMRTMGVLTKPDLVTEIATQDAIKDLILGKRNQLRLGYCVIKNRSADDQQSTISDQLAQEKAFFNRSTWRQVAASGRCGIGSLKNRLSDLLMDISKKEFPHVKADFARRLDQCRSKLESIGPSRTEQSSQRIFLGKMASKFQAITQCALNGYYDSEIVFTEVPSLKLITKITKMNEKFANDFWRKGHKRHFSSNWDDEGEKMYKLTENNDNSMPFEDLLQNYPELHDIIDTDKYQCPKPKAFNDDSIMDHIERVLH</sequence>
<dbReference type="InterPro" id="IPR022812">
    <property type="entry name" value="Dynamin"/>
</dbReference>
<dbReference type="GO" id="GO:0016559">
    <property type="term" value="P:peroxisome fission"/>
    <property type="evidence" value="ECO:0007669"/>
    <property type="project" value="TreeGrafter"/>
</dbReference>
<keyword evidence="1" id="KW-0547">Nucleotide-binding</keyword>
<dbReference type="InterPro" id="IPR030381">
    <property type="entry name" value="G_DYNAMIN_dom"/>
</dbReference>
<dbReference type="GO" id="GO:0008017">
    <property type="term" value="F:microtubule binding"/>
    <property type="evidence" value="ECO:0007669"/>
    <property type="project" value="TreeGrafter"/>
</dbReference>
<reference evidence="4" key="1">
    <citation type="journal article" date="2020" name="Stud. Mycol.">
        <title>101 Dothideomycetes genomes: a test case for predicting lifestyles and emergence of pathogens.</title>
        <authorList>
            <person name="Haridas S."/>
            <person name="Albert R."/>
            <person name="Binder M."/>
            <person name="Bloem J."/>
            <person name="Labutti K."/>
            <person name="Salamov A."/>
            <person name="Andreopoulos B."/>
            <person name="Baker S."/>
            <person name="Barry K."/>
            <person name="Bills G."/>
            <person name="Bluhm B."/>
            <person name="Cannon C."/>
            <person name="Castanera R."/>
            <person name="Culley D."/>
            <person name="Daum C."/>
            <person name="Ezra D."/>
            <person name="Gonzalez J."/>
            <person name="Henrissat B."/>
            <person name="Kuo A."/>
            <person name="Liang C."/>
            <person name="Lipzen A."/>
            <person name="Lutzoni F."/>
            <person name="Magnuson J."/>
            <person name="Mondo S."/>
            <person name="Nolan M."/>
            <person name="Ohm R."/>
            <person name="Pangilinan J."/>
            <person name="Park H.-J."/>
            <person name="Ramirez L."/>
            <person name="Alfaro M."/>
            <person name="Sun H."/>
            <person name="Tritt A."/>
            <person name="Yoshinaga Y."/>
            <person name="Zwiers L.-H."/>
            <person name="Turgeon B."/>
            <person name="Goodwin S."/>
            <person name="Spatafora J."/>
            <person name="Crous P."/>
            <person name="Grigoriev I."/>
        </authorList>
    </citation>
    <scope>NUCLEOTIDE SEQUENCE</scope>
    <source>
        <strain evidence="4">CBS 207.26</strain>
    </source>
</reference>
<dbReference type="OrthoDB" id="415706at2759"/>
<dbReference type="InterPro" id="IPR000375">
    <property type="entry name" value="Dynamin_stalk"/>
</dbReference>
<dbReference type="GO" id="GO:0003924">
    <property type="term" value="F:GTPase activity"/>
    <property type="evidence" value="ECO:0007669"/>
    <property type="project" value="InterPro"/>
</dbReference>
<dbReference type="InterPro" id="IPR045063">
    <property type="entry name" value="Dynamin_N"/>
</dbReference>
<evidence type="ECO:0000313" key="4">
    <source>
        <dbReference type="EMBL" id="KAF2188853.1"/>
    </source>
</evidence>
<dbReference type="CDD" id="cd08771">
    <property type="entry name" value="DLP_1"/>
    <property type="match status" value="1"/>
</dbReference>
<dbReference type="InterPro" id="IPR001401">
    <property type="entry name" value="Dynamin_GTPase"/>
</dbReference>
<dbReference type="GO" id="GO:0016020">
    <property type="term" value="C:membrane"/>
    <property type="evidence" value="ECO:0007669"/>
    <property type="project" value="TreeGrafter"/>
</dbReference>
<gene>
    <name evidence="4" type="ORF">K469DRAFT_748108</name>
</gene>
<proteinExistence type="predicted"/>
<dbReference type="GO" id="GO:0000266">
    <property type="term" value="P:mitochondrial fission"/>
    <property type="evidence" value="ECO:0007669"/>
    <property type="project" value="TreeGrafter"/>
</dbReference>
<keyword evidence="5" id="KW-1185">Reference proteome</keyword>
<dbReference type="EMBL" id="ML994622">
    <property type="protein sequence ID" value="KAF2188853.1"/>
    <property type="molecule type" value="Genomic_DNA"/>
</dbReference>
<dbReference type="InterPro" id="IPR027417">
    <property type="entry name" value="P-loop_NTPase"/>
</dbReference>
<dbReference type="SMART" id="SM00053">
    <property type="entry name" value="DYNc"/>
    <property type="match status" value="1"/>
</dbReference>
<evidence type="ECO:0000256" key="2">
    <source>
        <dbReference type="ARBA" id="ARBA00023134"/>
    </source>
</evidence>
<keyword evidence="2" id="KW-0342">GTP-binding</keyword>
<dbReference type="GO" id="GO:0005739">
    <property type="term" value="C:mitochondrion"/>
    <property type="evidence" value="ECO:0007669"/>
    <property type="project" value="TreeGrafter"/>
</dbReference>
<dbReference type="Pfam" id="PF00350">
    <property type="entry name" value="Dynamin_N"/>
    <property type="match status" value="1"/>
</dbReference>
<dbReference type="GO" id="GO:0005525">
    <property type="term" value="F:GTP binding"/>
    <property type="evidence" value="ECO:0007669"/>
    <property type="project" value="InterPro"/>
</dbReference>
<dbReference type="GO" id="GO:0006897">
    <property type="term" value="P:endocytosis"/>
    <property type="evidence" value="ECO:0007669"/>
    <property type="project" value="TreeGrafter"/>
</dbReference>
<protein>
    <recommendedName>
        <fullName evidence="3">Dynamin-type G domain-containing protein</fullName>
    </recommendedName>
</protein>
<evidence type="ECO:0000259" key="3">
    <source>
        <dbReference type="PROSITE" id="PS51718"/>
    </source>
</evidence>
<dbReference type="PRINTS" id="PR00195">
    <property type="entry name" value="DYNAMIN"/>
</dbReference>
<accession>A0A6A6ECD6</accession>
<feature type="domain" description="Dynamin-type G" evidence="3">
    <location>
        <begin position="28"/>
        <end position="309"/>
    </location>
</feature>
<dbReference type="Gene3D" id="3.40.50.300">
    <property type="entry name" value="P-loop containing nucleotide triphosphate hydrolases"/>
    <property type="match status" value="1"/>
</dbReference>
<dbReference type="Pfam" id="PF01031">
    <property type="entry name" value="Dynamin_M"/>
    <property type="match status" value="1"/>
</dbReference>
<dbReference type="Proteomes" id="UP000800200">
    <property type="component" value="Unassembled WGS sequence"/>
</dbReference>
<dbReference type="PROSITE" id="PS51718">
    <property type="entry name" value="G_DYNAMIN_2"/>
    <property type="match status" value="1"/>
</dbReference>
<dbReference type="GO" id="GO:0005874">
    <property type="term" value="C:microtubule"/>
    <property type="evidence" value="ECO:0007669"/>
    <property type="project" value="TreeGrafter"/>
</dbReference>
<dbReference type="GO" id="GO:0048312">
    <property type="term" value="P:intracellular distribution of mitochondria"/>
    <property type="evidence" value="ECO:0007669"/>
    <property type="project" value="TreeGrafter"/>
</dbReference>
<dbReference type="PANTHER" id="PTHR11566:SF215">
    <property type="entry name" value="DYNAMIN GTPASE"/>
    <property type="match status" value="1"/>
</dbReference>
<evidence type="ECO:0000313" key="5">
    <source>
        <dbReference type="Proteomes" id="UP000800200"/>
    </source>
</evidence>
<dbReference type="SUPFAM" id="SSF52540">
    <property type="entry name" value="P-loop containing nucleoside triphosphate hydrolases"/>
    <property type="match status" value="1"/>
</dbReference>
<dbReference type="PANTHER" id="PTHR11566">
    <property type="entry name" value="DYNAMIN"/>
    <property type="match status" value="1"/>
</dbReference>